<dbReference type="RefSeq" id="WP_190022124.1">
    <property type="nucleotide sequence ID" value="NZ_BMUT01000005.1"/>
</dbReference>
<evidence type="ECO:0000256" key="1">
    <source>
        <dbReference type="SAM" id="MobiDB-lite"/>
    </source>
</evidence>
<feature type="transmembrane region" description="Helical" evidence="2">
    <location>
        <begin position="699"/>
        <end position="721"/>
    </location>
</feature>
<comment type="caution">
    <text evidence="3">The sequence shown here is derived from an EMBL/GenBank/DDBJ whole genome shotgun (WGS) entry which is preliminary data.</text>
</comment>
<feature type="region of interest" description="Disordered" evidence="1">
    <location>
        <begin position="723"/>
        <end position="899"/>
    </location>
</feature>
<dbReference type="InterPro" id="IPR027417">
    <property type="entry name" value="P-loop_NTPase"/>
</dbReference>
<feature type="region of interest" description="Disordered" evidence="1">
    <location>
        <begin position="55"/>
        <end position="77"/>
    </location>
</feature>
<gene>
    <name evidence="3" type="ORF">GCM10010324_29740</name>
</gene>
<organism evidence="3 4">
    <name type="scientific">Streptomyces hiroshimensis</name>
    <dbReference type="NCBI Taxonomy" id="66424"/>
    <lineage>
        <taxon>Bacteria</taxon>
        <taxon>Bacillati</taxon>
        <taxon>Actinomycetota</taxon>
        <taxon>Actinomycetes</taxon>
        <taxon>Kitasatosporales</taxon>
        <taxon>Streptomycetaceae</taxon>
        <taxon>Streptomyces</taxon>
    </lineage>
</organism>
<keyword evidence="4" id="KW-1185">Reference proteome</keyword>
<feature type="compositionally biased region" description="Polar residues" evidence="1">
    <location>
        <begin position="738"/>
        <end position="751"/>
    </location>
</feature>
<accession>A0ABQ2YFD0</accession>
<proteinExistence type="predicted"/>
<dbReference type="EMBL" id="BMUT01000005">
    <property type="protein sequence ID" value="GGX82196.1"/>
    <property type="molecule type" value="Genomic_DNA"/>
</dbReference>
<feature type="compositionally biased region" description="Low complexity" evidence="1">
    <location>
        <begin position="588"/>
        <end position="605"/>
    </location>
</feature>
<name>A0ABQ2YFD0_9ACTN</name>
<dbReference type="Proteomes" id="UP000659223">
    <property type="component" value="Unassembled WGS sequence"/>
</dbReference>
<evidence type="ECO:0000313" key="3">
    <source>
        <dbReference type="EMBL" id="GGX82196.1"/>
    </source>
</evidence>
<feature type="compositionally biased region" description="Low complexity" evidence="1">
    <location>
        <begin position="617"/>
        <end position="629"/>
    </location>
</feature>
<feature type="compositionally biased region" description="Basic and acidic residues" evidence="1">
    <location>
        <begin position="1"/>
        <end position="18"/>
    </location>
</feature>
<keyword evidence="2" id="KW-0812">Transmembrane</keyword>
<keyword evidence="2" id="KW-0472">Membrane</keyword>
<reference evidence="4" key="1">
    <citation type="journal article" date="2019" name="Int. J. Syst. Evol. Microbiol.">
        <title>The Global Catalogue of Microorganisms (GCM) 10K type strain sequencing project: providing services to taxonomists for standard genome sequencing and annotation.</title>
        <authorList>
            <consortium name="The Broad Institute Genomics Platform"/>
            <consortium name="The Broad Institute Genome Sequencing Center for Infectious Disease"/>
            <person name="Wu L."/>
            <person name="Ma J."/>
        </authorList>
    </citation>
    <scope>NUCLEOTIDE SEQUENCE [LARGE SCALE GENOMIC DNA]</scope>
    <source>
        <strain evidence="4">JCM 4586</strain>
    </source>
</reference>
<dbReference type="SUPFAM" id="SSF52540">
    <property type="entry name" value="P-loop containing nucleoside triphosphate hydrolases"/>
    <property type="match status" value="1"/>
</dbReference>
<feature type="compositionally biased region" description="Gly residues" evidence="1">
    <location>
        <begin position="858"/>
        <end position="873"/>
    </location>
</feature>
<sequence>MDPTNRPEEFGEGAHESAEGGGPRDLPGTEAGEQAPGLARVVRLVAGDYALTVNPVDGSEIEPCLPGEVPPRPGRHTPEERAELLRAAAPPPPARQAGPELPLLHRQEERERLSRLLSRGRSVRLTGPSGSGRSALLDAVADDCANLAPDGVVRLTGYHRTVTDVLYDLFAAVHHAPLHRPDRAGLLSLVREIGAVVVLDDLEFGGFALDELLDATPECAFLFSATPDVAAPSPDSHVEEVFLGGLDRTACLELLELCVDRPLTDEEADWAADLWFESEGLPLRFVQAGALLRLGTPLGAPPAVAGGDGPGKDAISADSAAADEFGVFAERPYVAAAEAEAETGAAQGVRLPPLAEASRPAAPLASRLDDASRETLRFALALGGEVPHQAHLPALAGDTHADAAVGELLACGLITAVAGHYRLAAGVADQLAAEGYGAGAAERAHSAAQHYAWWTGHPSVAPERAAAEADAILAALAALAAGGDPGHRAAAVLLARTAAPAFAAALHWSAWERVLRYGQEAARRAGEVGEEAYFHHELGVLALCTGSLQRARAELEASVGMRGVMADKRGAIAGRRALALVADRSGLTAGGSPAAAPGTDARGAAPVPPVPQPPVSRPAGGPAGRTPAGEEIPAARSEQSAVPPSVSSPAAAPAAPGADPDQVATTVIARLAAERAQRQRGAARQPWARKMMMGGARRNLVAAGAGALLAAVLGTVVTLGVTSGGQDGKSPERVKPGQSASQQDGDNSLTADQPGPGEAGHAQVPGKPGKPNRSPGAGSSGSASPGASGSTSPSGAPSGSSEPSGPPSSGGTSPSPSRSQGGGKPSQSPSPSRSSGGSTKPSEPPTSPSLPATPSSPAGGGSNSASGPAGGGSSSQSAASGPSGSKPADGSGSPSSAGA</sequence>
<feature type="region of interest" description="Disordered" evidence="1">
    <location>
        <begin position="1"/>
        <end position="35"/>
    </location>
</feature>
<keyword evidence="2" id="KW-1133">Transmembrane helix</keyword>
<feature type="compositionally biased region" description="Low complexity" evidence="1">
    <location>
        <begin position="774"/>
        <end position="841"/>
    </location>
</feature>
<feature type="compositionally biased region" description="Low complexity" evidence="1">
    <location>
        <begin position="874"/>
        <end position="899"/>
    </location>
</feature>
<feature type="compositionally biased region" description="Low complexity" evidence="1">
    <location>
        <begin position="639"/>
        <end position="661"/>
    </location>
</feature>
<evidence type="ECO:0000256" key="2">
    <source>
        <dbReference type="SAM" id="Phobius"/>
    </source>
</evidence>
<feature type="region of interest" description="Disordered" evidence="1">
    <location>
        <begin position="588"/>
        <end position="661"/>
    </location>
</feature>
<protein>
    <submittedName>
        <fullName evidence="3">ATPase AAA</fullName>
    </submittedName>
</protein>
<evidence type="ECO:0000313" key="4">
    <source>
        <dbReference type="Proteomes" id="UP000659223"/>
    </source>
</evidence>
<feature type="compositionally biased region" description="Pro residues" evidence="1">
    <location>
        <begin position="606"/>
        <end position="616"/>
    </location>
</feature>